<gene>
    <name evidence="2" type="ORF">NC992_13075</name>
</gene>
<comment type="caution">
    <text evidence="2">The sequence shown here is derived from an EMBL/GenBank/DDBJ whole genome shotgun (WGS) entry which is preliminary data.</text>
</comment>
<feature type="region of interest" description="Disordered" evidence="1">
    <location>
        <begin position="149"/>
        <end position="172"/>
    </location>
</feature>
<proteinExistence type="predicted"/>
<dbReference type="RefSeq" id="WP_190700291.1">
    <property type="nucleotide sequence ID" value="NZ_JAMPKX010000005.1"/>
</dbReference>
<dbReference type="PANTHER" id="PTHR34290">
    <property type="entry name" value="SI:CH73-390P7.2"/>
    <property type="match status" value="1"/>
</dbReference>
<dbReference type="EMBL" id="JAMPKX010000005">
    <property type="protein sequence ID" value="MEP0947809.1"/>
    <property type="molecule type" value="Genomic_DNA"/>
</dbReference>
<sequence length="172" mass="18788">MTTAAAPSAQTPHAIAWKIKLLYDGDCPLCLREVNFLRKQDNGRGLIAFTDIAADDYNPADNGGIDFATAMGRIHAVKADGTVIQNVDVFRQVYAVLGIGWIYAPTRWPILGPLVDWVYGLWANWRLAITGRPSLKTILAEREARLAEGCGNPETDSTSGSVDESLANRCRI</sequence>
<keyword evidence="3" id="KW-1185">Reference proteome</keyword>
<reference evidence="2 3" key="1">
    <citation type="submission" date="2022-04" db="EMBL/GenBank/DDBJ databases">
        <title>Positive selection, recombination, and allopatry shape intraspecific diversity of widespread and dominant cyanobacteria.</title>
        <authorList>
            <person name="Wei J."/>
            <person name="Shu W."/>
            <person name="Hu C."/>
        </authorList>
    </citation>
    <scope>NUCLEOTIDE SEQUENCE [LARGE SCALE GENOMIC DNA]</scope>
    <source>
        <strain evidence="2 3">DQ-A4</strain>
    </source>
</reference>
<dbReference type="InterPro" id="IPR007263">
    <property type="entry name" value="DCC1-like"/>
</dbReference>
<dbReference type="Pfam" id="PF04134">
    <property type="entry name" value="DCC1-like"/>
    <property type="match status" value="1"/>
</dbReference>
<accession>A0ABV0K558</accession>
<evidence type="ECO:0000256" key="1">
    <source>
        <dbReference type="SAM" id="MobiDB-lite"/>
    </source>
</evidence>
<name>A0ABV0K558_9CYAN</name>
<dbReference type="Proteomes" id="UP001482513">
    <property type="component" value="Unassembled WGS sequence"/>
</dbReference>
<evidence type="ECO:0000313" key="3">
    <source>
        <dbReference type="Proteomes" id="UP001482513"/>
    </source>
</evidence>
<organism evidence="2 3">
    <name type="scientific">Leptolyngbya subtilissima DQ-A4</name>
    <dbReference type="NCBI Taxonomy" id="2933933"/>
    <lineage>
        <taxon>Bacteria</taxon>
        <taxon>Bacillati</taxon>
        <taxon>Cyanobacteriota</taxon>
        <taxon>Cyanophyceae</taxon>
        <taxon>Leptolyngbyales</taxon>
        <taxon>Leptolyngbyaceae</taxon>
        <taxon>Leptolyngbya group</taxon>
        <taxon>Leptolyngbya</taxon>
    </lineage>
</organism>
<evidence type="ECO:0000313" key="2">
    <source>
        <dbReference type="EMBL" id="MEP0947809.1"/>
    </source>
</evidence>
<dbReference type="PANTHER" id="PTHR34290:SF2">
    <property type="entry name" value="OS04G0668800 PROTEIN"/>
    <property type="match status" value="1"/>
</dbReference>
<dbReference type="InterPro" id="IPR044691">
    <property type="entry name" value="DCC1_Trx"/>
</dbReference>
<protein>
    <submittedName>
        <fullName evidence="2">DUF393 domain-containing protein</fullName>
    </submittedName>
</protein>